<dbReference type="Proteomes" id="UP000324209">
    <property type="component" value="Chromosome"/>
</dbReference>
<dbReference type="EMBL" id="CP036150">
    <property type="protein sequence ID" value="QEN08648.1"/>
    <property type="molecule type" value="Genomic_DNA"/>
</dbReference>
<protein>
    <submittedName>
        <fullName evidence="1">Uncharacterized protein</fullName>
    </submittedName>
</protein>
<gene>
    <name evidence="1" type="ORF">EXM22_11865</name>
</gene>
<reference evidence="1 2" key="1">
    <citation type="submission" date="2019-02" db="EMBL/GenBank/DDBJ databases">
        <title>Complete Genome Sequence and Methylome Analysis of free living Spirochaetas.</title>
        <authorList>
            <person name="Fomenkov A."/>
            <person name="Dubinina G."/>
            <person name="Leshcheva N."/>
            <person name="Mikheeva N."/>
            <person name="Grabovich M."/>
            <person name="Vincze T."/>
            <person name="Roberts R.J."/>
        </authorList>
    </citation>
    <scope>NUCLEOTIDE SEQUENCE [LARGE SCALE GENOMIC DNA]</scope>
    <source>
        <strain evidence="1 2">K2</strain>
    </source>
</reference>
<proteinExistence type="predicted"/>
<dbReference type="OrthoDB" id="364204at2"/>
<dbReference type="RefSeq" id="WP_149486729.1">
    <property type="nucleotide sequence ID" value="NZ_CP036150.1"/>
</dbReference>
<dbReference type="AlphaFoldDB" id="A0A5C1QMT9"/>
<name>A0A5C1QMT9_9SPIO</name>
<dbReference type="KEGG" id="ock:EXM22_11865"/>
<keyword evidence="2" id="KW-1185">Reference proteome</keyword>
<sequence>MNDFPFFPLDDEPCVGIFWSYQNAIFHAEYSPVTQGMITTISVDYKVGHYAAWFLMQKKGILDRLPPSYRSEYDSIPRGRVVYLFRKKKFVIYHGDDFTIDERSEILSRFSLPPEWTIDDVDMHYNPLPEDFKF</sequence>
<organism evidence="1 2">
    <name type="scientific">Oceanispirochaeta crateris</name>
    <dbReference type="NCBI Taxonomy" id="2518645"/>
    <lineage>
        <taxon>Bacteria</taxon>
        <taxon>Pseudomonadati</taxon>
        <taxon>Spirochaetota</taxon>
        <taxon>Spirochaetia</taxon>
        <taxon>Spirochaetales</taxon>
        <taxon>Spirochaetaceae</taxon>
        <taxon>Oceanispirochaeta</taxon>
    </lineage>
</organism>
<evidence type="ECO:0000313" key="2">
    <source>
        <dbReference type="Proteomes" id="UP000324209"/>
    </source>
</evidence>
<evidence type="ECO:0000313" key="1">
    <source>
        <dbReference type="EMBL" id="QEN08648.1"/>
    </source>
</evidence>
<accession>A0A5C1QMT9</accession>